<protein>
    <submittedName>
        <fullName evidence="2">Uncharacterized protein</fullName>
    </submittedName>
</protein>
<feature type="compositionally biased region" description="Basic and acidic residues" evidence="1">
    <location>
        <begin position="32"/>
        <end position="46"/>
    </location>
</feature>
<evidence type="ECO:0000256" key="1">
    <source>
        <dbReference type="SAM" id="MobiDB-lite"/>
    </source>
</evidence>
<proteinExistence type="predicted"/>
<keyword evidence="3" id="KW-1185">Reference proteome</keyword>
<feature type="non-terminal residue" evidence="2">
    <location>
        <position position="1"/>
    </location>
</feature>
<dbReference type="OrthoDB" id="193931at2759"/>
<sequence>ASPEKEAPVPFKPPVQDSPPTPKATGATQTVEQKRRTSPEQPEDPKPAPARNEPPVRVQARQEAASRAPSFVPVTNEPETIVAPTKRLAPTPRTPMSAAAYRLEIDSLNMLMNQVLEQMEKGPVSLNLVARIKAHPMYDARPMVKELLESIIAAQPEQVQRETSKLVQQRSQVGFDPDEEADLEASHQMSIASAATDVTVQVSVAKMHTIGWPESSPLKLFCNYPITYQRGE</sequence>
<dbReference type="AlphaFoldDB" id="A0A2G9TAT1"/>
<organism evidence="2 3">
    <name type="scientific">Teladorsagia circumcincta</name>
    <name type="common">Brown stomach worm</name>
    <name type="synonym">Ostertagia circumcincta</name>
    <dbReference type="NCBI Taxonomy" id="45464"/>
    <lineage>
        <taxon>Eukaryota</taxon>
        <taxon>Metazoa</taxon>
        <taxon>Ecdysozoa</taxon>
        <taxon>Nematoda</taxon>
        <taxon>Chromadorea</taxon>
        <taxon>Rhabditida</taxon>
        <taxon>Rhabditina</taxon>
        <taxon>Rhabditomorpha</taxon>
        <taxon>Strongyloidea</taxon>
        <taxon>Trichostrongylidae</taxon>
        <taxon>Teladorsagia</taxon>
    </lineage>
</organism>
<feature type="region of interest" description="Disordered" evidence="1">
    <location>
        <begin position="1"/>
        <end position="93"/>
    </location>
</feature>
<feature type="compositionally biased region" description="Pro residues" evidence="1">
    <location>
        <begin position="10"/>
        <end position="22"/>
    </location>
</feature>
<dbReference type="Proteomes" id="UP000230423">
    <property type="component" value="Unassembled WGS sequence"/>
</dbReference>
<evidence type="ECO:0000313" key="2">
    <source>
        <dbReference type="EMBL" id="PIO54490.1"/>
    </source>
</evidence>
<accession>A0A2G9TAT1</accession>
<dbReference type="EMBL" id="KZ396075">
    <property type="protein sequence ID" value="PIO54490.1"/>
    <property type="molecule type" value="Genomic_DNA"/>
</dbReference>
<evidence type="ECO:0000313" key="3">
    <source>
        <dbReference type="Proteomes" id="UP000230423"/>
    </source>
</evidence>
<reference evidence="2 3" key="1">
    <citation type="submission" date="2015-09" db="EMBL/GenBank/DDBJ databases">
        <title>Draft genome of the parasitic nematode Teladorsagia circumcincta isolate WARC Sus (inbred).</title>
        <authorList>
            <person name="Mitreva M."/>
        </authorList>
    </citation>
    <scope>NUCLEOTIDE SEQUENCE [LARGE SCALE GENOMIC DNA]</scope>
    <source>
        <strain evidence="2 3">S</strain>
    </source>
</reference>
<gene>
    <name evidence="2" type="ORF">TELCIR_24146</name>
</gene>
<name>A0A2G9TAT1_TELCI</name>